<dbReference type="EC" id="5.4.99.43" evidence="7"/>
<comment type="function">
    <text evidence="6">Pseudouridylate synthase responsible for the pseudouridine-2819 formation in mitochondrial 21S rRNA. May modulate the efficiency or the fidelity of the mitochondrial translation machinery.</text>
</comment>
<dbReference type="GO" id="GO:0005739">
    <property type="term" value="C:mitochondrion"/>
    <property type="evidence" value="ECO:0007669"/>
    <property type="project" value="UniProtKB-SubCell"/>
</dbReference>
<evidence type="ECO:0000256" key="2">
    <source>
        <dbReference type="ARBA" id="ARBA00010876"/>
    </source>
</evidence>
<evidence type="ECO:0000259" key="12">
    <source>
        <dbReference type="Pfam" id="PF00849"/>
    </source>
</evidence>
<sequence length="254" mass="29482">MLILKKTFNYLIVNKPSGIICDTKRNNNIIQLIIEDLKKDLPFVSSSQFRIVQRLDKYVTGGLIIARNGKFAKKLNIDKDLVLKKYVGLIGYQNELKSKVKMVDNFGIIENDVVAYNERSKLMQNYNAKTHFKLLPHMKTKSLGKNVIPIIIQIETGRKNQIRDHIYQNFTTTLLNDDKFPLFKTITSNDNSINLNSEIFKSNQIGLHCGYLKMGNDEYTFPLIDDDQELWSNYITEDGQLMEEIKHELIKFEV</sequence>
<gene>
    <name evidence="13" type="ORF">CANVERA_P0016</name>
</gene>
<dbReference type="Proteomes" id="UP001152885">
    <property type="component" value="Unassembled WGS sequence"/>
</dbReference>
<keyword evidence="14" id="KW-1185">Reference proteome</keyword>
<dbReference type="InterPro" id="IPR020103">
    <property type="entry name" value="PsdUridine_synth_cat_dom_sf"/>
</dbReference>
<proteinExistence type="inferred from homology"/>
<accession>A0A9W4TR84</accession>
<evidence type="ECO:0000313" key="13">
    <source>
        <dbReference type="EMBL" id="CAI5755500.1"/>
    </source>
</evidence>
<evidence type="ECO:0000256" key="9">
    <source>
        <dbReference type="ARBA" id="ARBA00041561"/>
    </source>
</evidence>
<protein>
    <recommendedName>
        <fullName evidence="8">21S rRNA pseudouridine(2819) synthase</fullName>
        <ecNumber evidence="7">5.4.99.43</ecNumber>
    </recommendedName>
    <alternativeName>
        <fullName evidence="10">Pseudouridine synthase 5</fullName>
    </alternativeName>
    <alternativeName>
        <fullName evidence="9">Pseudouridylate synthase PUS5</fullName>
    </alternativeName>
    <alternativeName>
        <fullName evidence="11">Uracil hydrolyase PUS5</fullName>
    </alternativeName>
</protein>
<evidence type="ECO:0000256" key="1">
    <source>
        <dbReference type="ARBA" id="ARBA00004173"/>
    </source>
</evidence>
<evidence type="ECO:0000256" key="11">
    <source>
        <dbReference type="ARBA" id="ARBA00042700"/>
    </source>
</evidence>
<dbReference type="GO" id="GO:0003723">
    <property type="term" value="F:RNA binding"/>
    <property type="evidence" value="ECO:0007669"/>
    <property type="project" value="InterPro"/>
</dbReference>
<keyword evidence="3" id="KW-0496">Mitochondrion</keyword>
<dbReference type="OrthoDB" id="428658at2759"/>
<keyword evidence="4" id="KW-0413">Isomerase</keyword>
<reference evidence="13" key="1">
    <citation type="submission" date="2022-12" db="EMBL/GenBank/DDBJ databases">
        <authorList>
            <person name="Brejova B."/>
        </authorList>
    </citation>
    <scope>NUCLEOTIDE SEQUENCE</scope>
</reference>
<comment type="caution">
    <text evidence="13">The sequence shown here is derived from an EMBL/GenBank/DDBJ whole genome shotgun (WGS) entry which is preliminary data.</text>
</comment>
<evidence type="ECO:0000256" key="6">
    <source>
        <dbReference type="ARBA" id="ARBA00037513"/>
    </source>
</evidence>
<evidence type="ECO:0000256" key="4">
    <source>
        <dbReference type="ARBA" id="ARBA00023235"/>
    </source>
</evidence>
<evidence type="ECO:0000256" key="10">
    <source>
        <dbReference type="ARBA" id="ARBA00041978"/>
    </source>
</evidence>
<name>A0A9W4TR84_9ASCO</name>
<organism evidence="13 14">
    <name type="scientific">Candida verbasci</name>
    <dbReference type="NCBI Taxonomy" id="1227364"/>
    <lineage>
        <taxon>Eukaryota</taxon>
        <taxon>Fungi</taxon>
        <taxon>Dikarya</taxon>
        <taxon>Ascomycota</taxon>
        <taxon>Saccharomycotina</taxon>
        <taxon>Pichiomycetes</taxon>
        <taxon>Debaryomycetaceae</taxon>
        <taxon>Candida/Lodderomyces clade</taxon>
        <taxon>Candida</taxon>
    </lineage>
</organism>
<dbReference type="PANTHER" id="PTHR21600">
    <property type="entry name" value="MITOCHONDRIAL RNA PSEUDOURIDINE SYNTHASE"/>
    <property type="match status" value="1"/>
</dbReference>
<dbReference type="InterPro" id="IPR006224">
    <property type="entry name" value="PsdUridine_synth_RluA-like_CS"/>
</dbReference>
<dbReference type="InterPro" id="IPR050188">
    <property type="entry name" value="RluA_PseudoU_synthase"/>
</dbReference>
<dbReference type="PROSITE" id="PS01129">
    <property type="entry name" value="PSI_RLU"/>
    <property type="match status" value="1"/>
</dbReference>
<evidence type="ECO:0000313" key="14">
    <source>
        <dbReference type="Proteomes" id="UP001152885"/>
    </source>
</evidence>
<dbReference type="CDD" id="cd02869">
    <property type="entry name" value="PseudoU_synth_RluA_like"/>
    <property type="match status" value="1"/>
</dbReference>
<evidence type="ECO:0000256" key="8">
    <source>
        <dbReference type="ARBA" id="ARBA00040626"/>
    </source>
</evidence>
<comment type="similarity">
    <text evidence="2">Belongs to the pseudouridine synthase RluA family.</text>
</comment>
<dbReference type="EMBL" id="CANTUO010000001">
    <property type="protein sequence ID" value="CAI5755500.1"/>
    <property type="molecule type" value="Genomic_DNA"/>
</dbReference>
<evidence type="ECO:0000256" key="5">
    <source>
        <dbReference type="ARBA" id="ARBA00036927"/>
    </source>
</evidence>
<dbReference type="InterPro" id="IPR006145">
    <property type="entry name" value="PsdUridine_synth_RsuA/RluA"/>
</dbReference>
<evidence type="ECO:0000256" key="7">
    <source>
        <dbReference type="ARBA" id="ARBA00038947"/>
    </source>
</evidence>
<feature type="domain" description="Pseudouridine synthase RsuA/RluA-like" evidence="12">
    <location>
        <begin position="9"/>
        <end position="166"/>
    </location>
</feature>
<dbReference type="AlphaFoldDB" id="A0A9W4TR84"/>
<dbReference type="PANTHER" id="PTHR21600:SF81">
    <property type="entry name" value="21S RRNA PSEUDOURIDINE(2819) SYNTHASE"/>
    <property type="match status" value="1"/>
</dbReference>
<comment type="catalytic activity">
    <reaction evidence="5">
        <text>uridine(2819) in 21S rRNA = pseudouridine(2819) in 21S rRNA</text>
        <dbReference type="Rhea" id="RHEA:42556"/>
        <dbReference type="Rhea" id="RHEA-COMP:10113"/>
        <dbReference type="Rhea" id="RHEA-COMP:10114"/>
        <dbReference type="ChEBI" id="CHEBI:65314"/>
        <dbReference type="ChEBI" id="CHEBI:65315"/>
        <dbReference type="EC" id="5.4.99.43"/>
    </reaction>
</comment>
<evidence type="ECO:0000256" key="3">
    <source>
        <dbReference type="ARBA" id="ARBA00023128"/>
    </source>
</evidence>
<dbReference type="SUPFAM" id="SSF55120">
    <property type="entry name" value="Pseudouridine synthase"/>
    <property type="match status" value="1"/>
</dbReference>
<dbReference type="GO" id="GO:0000455">
    <property type="term" value="P:enzyme-directed rRNA pseudouridine synthesis"/>
    <property type="evidence" value="ECO:0007669"/>
    <property type="project" value="TreeGrafter"/>
</dbReference>
<comment type="subcellular location">
    <subcellularLocation>
        <location evidence="1">Mitochondrion</location>
    </subcellularLocation>
</comment>
<dbReference type="Pfam" id="PF00849">
    <property type="entry name" value="PseudoU_synth_2"/>
    <property type="match status" value="1"/>
</dbReference>
<dbReference type="Gene3D" id="3.30.2350.10">
    <property type="entry name" value="Pseudouridine synthase"/>
    <property type="match status" value="1"/>
</dbReference>
<dbReference type="GO" id="GO:0160143">
    <property type="term" value="F:21S rRNA pseudouridine(2819) synthase activity"/>
    <property type="evidence" value="ECO:0007669"/>
    <property type="project" value="UniProtKB-EC"/>
</dbReference>